<organism evidence="1 4">
    <name type="scientific">Plasmodium ovale wallikeri</name>
    <dbReference type="NCBI Taxonomy" id="864142"/>
    <lineage>
        <taxon>Eukaryota</taxon>
        <taxon>Sar</taxon>
        <taxon>Alveolata</taxon>
        <taxon>Apicomplexa</taxon>
        <taxon>Aconoidasida</taxon>
        <taxon>Haemosporida</taxon>
        <taxon>Plasmodiidae</taxon>
        <taxon>Plasmodium</taxon>
        <taxon>Plasmodium (Plasmodium)</taxon>
    </lineage>
</organism>
<dbReference type="EMBL" id="FLRD01000001">
    <property type="protein sequence ID" value="SBT30419.1"/>
    <property type="molecule type" value="Genomic_DNA"/>
</dbReference>
<gene>
    <name evidence="1" type="ORF">POVWA1_000800</name>
    <name evidence="2" type="ORF">POVWA2_001070</name>
</gene>
<sequence length="76" mass="8780">METYVSNEESQLYTNVKLLVWQFPLTNERANVLAQAGTYEGENEHLAPYSTVLQLQTAKVTVRKSKKFYVFCPHPE</sequence>
<evidence type="ECO:0000313" key="2">
    <source>
        <dbReference type="EMBL" id="SBT30861.1"/>
    </source>
</evidence>
<dbReference type="Proteomes" id="UP000078550">
    <property type="component" value="Unassembled WGS sequence"/>
</dbReference>
<name>A0A1A8YFW4_PLAOA</name>
<protein>
    <submittedName>
        <fullName evidence="1">Uncharacterized protein</fullName>
    </submittedName>
</protein>
<reference evidence="3 4" key="1">
    <citation type="submission" date="2016-05" db="EMBL/GenBank/DDBJ databases">
        <authorList>
            <person name="Naeem Raeece"/>
        </authorList>
    </citation>
    <scope>NUCLEOTIDE SEQUENCE [LARGE SCALE GENOMIC DNA]</scope>
</reference>
<dbReference type="Proteomes" id="UP000078555">
    <property type="component" value="Unassembled WGS sequence"/>
</dbReference>
<reference evidence="1" key="2">
    <citation type="submission" date="2016-05" db="EMBL/GenBank/DDBJ databases">
        <authorList>
            <person name="Lavstsen T."/>
            <person name="Jespersen J.S."/>
        </authorList>
    </citation>
    <scope>NUCLEOTIDE SEQUENCE [LARGE SCALE GENOMIC DNA]</scope>
</reference>
<dbReference type="EMBL" id="FLRE01000006">
    <property type="protein sequence ID" value="SBT30861.1"/>
    <property type="molecule type" value="Genomic_DNA"/>
</dbReference>
<dbReference type="AlphaFoldDB" id="A0A1A8YFW4"/>
<evidence type="ECO:0000313" key="1">
    <source>
        <dbReference type="EMBL" id="SBT30419.1"/>
    </source>
</evidence>
<keyword evidence="4" id="KW-1185">Reference proteome</keyword>
<evidence type="ECO:0000313" key="4">
    <source>
        <dbReference type="Proteomes" id="UP000078555"/>
    </source>
</evidence>
<evidence type="ECO:0000313" key="3">
    <source>
        <dbReference type="Proteomes" id="UP000078550"/>
    </source>
</evidence>
<proteinExistence type="predicted"/>
<accession>A0A1A8YFW4</accession>